<dbReference type="PANTHER" id="PTHR43300">
    <property type="entry name" value="ACETYLTRANSFERASE"/>
    <property type="match status" value="1"/>
</dbReference>
<dbReference type="SUPFAM" id="SSF51161">
    <property type="entry name" value="Trimeric LpxA-like enzymes"/>
    <property type="match status" value="1"/>
</dbReference>
<name>A0A645CCK4_9ZZZZ</name>
<feature type="domain" description="PglD N-terminal" evidence="1">
    <location>
        <begin position="3"/>
        <end position="80"/>
    </location>
</feature>
<dbReference type="InterPro" id="IPR041561">
    <property type="entry name" value="PglD_N"/>
</dbReference>
<proteinExistence type="predicted"/>
<dbReference type="EC" id="2.3.1.-" evidence="2"/>
<dbReference type="Pfam" id="PF17836">
    <property type="entry name" value="PglD_N"/>
    <property type="match status" value="1"/>
</dbReference>
<protein>
    <submittedName>
        <fullName evidence="2">Putative acetyltransferase EpsM</fullName>
        <ecNumber evidence="2">2.3.1.-</ecNumber>
    </submittedName>
</protein>
<dbReference type="AlphaFoldDB" id="A0A645CCK4"/>
<dbReference type="Gene3D" id="2.160.10.10">
    <property type="entry name" value="Hexapeptide repeat proteins"/>
    <property type="match status" value="1"/>
</dbReference>
<accession>A0A645CCK4</accession>
<comment type="caution">
    <text evidence="2">The sequence shown here is derived from an EMBL/GenBank/DDBJ whole genome shotgun (WGS) entry which is preliminary data.</text>
</comment>
<reference evidence="2" key="1">
    <citation type="submission" date="2019-08" db="EMBL/GenBank/DDBJ databases">
        <authorList>
            <person name="Kucharzyk K."/>
            <person name="Murdoch R.W."/>
            <person name="Higgins S."/>
            <person name="Loffler F."/>
        </authorList>
    </citation>
    <scope>NUCLEOTIDE SEQUENCE</scope>
</reference>
<evidence type="ECO:0000259" key="1">
    <source>
        <dbReference type="Pfam" id="PF17836"/>
    </source>
</evidence>
<dbReference type="PANTHER" id="PTHR43300:SF7">
    <property type="entry name" value="UDP-N-ACETYLBACILLOSAMINE N-ACETYLTRANSFERASE"/>
    <property type="match status" value="1"/>
</dbReference>
<keyword evidence="2" id="KW-0012">Acyltransferase</keyword>
<dbReference type="CDD" id="cd03360">
    <property type="entry name" value="LbH_AT_putative"/>
    <property type="match status" value="1"/>
</dbReference>
<dbReference type="InterPro" id="IPR011004">
    <property type="entry name" value="Trimer_LpxA-like_sf"/>
</dbReference>
<keyword evidence="2" id="KW-0808">Transferase</keyword>
<dbReference type="InterPro" id="IPR050179">
    <property type="entry name" value="Trans_hexapeptide_repeat"/>
</dbReference>
<organism evidence="2">
    <name type="scientific">bioreactor metagenome</name>
    <dbReference type="NCBI Taxonomy" id="1076179"/>
    <lineage>
        <taxon>unclassified sequences</taxon>
        <taxon>metagenomes</taxon>
        <taxon>ecological metagenomes</taxon>
    </lineage>
</organism>
<dbReference type="InterPro" id="IPR020019">
    <property type="entry name" value="AcTrfase_PglD-like"/>
</dbReference>
<dbReference type="GO" id="GO:0016746">
    <property type="term" value="F:acyltransferase activity"/>
    <property type="evidence" value="ECO:0007669"/>
    <property type="project" value="UniProtKB-KW"/>
</dbReference>
<gene>
    <name evidence="2" type="primary">epsM_10</name>
    <name evidence="2" type="ORF">SDC9_121654</name>
</gene>
<dbReference type="EMBL" id="VSSQ01026114">
    <property type="protein sequence ID" value="MPM74665.1"/>
    <property type="molecule type" value="Genomic_DNA"/>
</dbReference>
<dbReference type="Gene3D" id="3.40.50.20">
    <property type="match status" value="1"/>
</dbReference>
<sequence length="188" mass="20273">MGNLLIIGAGGHGMVVAEAAELEGRWDSISFLDDRQDIDRVLDYKIIGTLNDYEEFIGKYEYVIVAIGNNEKRLQLIEELKAAGYKIPIIIHPRAWVSSYSNIGEGSVILAGAVVNTNSNVGKGCIININSCIDHDSIIEDGVHVCSSAIVRSMCKIGRLSYIGAGSCVTSGLIIKEKFSLQDGIVAN</sequence>
<evidence type="ECO:0000313" key="2">
    <source>
        <dbReference type="EMBL" id="MPM74665.1"/>
    </source>
</evidence>
<dbReference type="NCBIfam" id="TIGR03570">
    <property type="entry name" value="NeuD_NnaD"/>
    <property type="match status" value="1"/>
</dbReference>